<dbReference type="GO" id="GO:0003700">
    <property type="term" value="F:DNA-binding transcription factor activity"/>
    <property type="evidence" value="ECO:0007669"/>
    <property type="project" value="InterPro"/>
</dbReference>
<keyword evidence="3" id="KW-1185">Reference proteome</keyword>
<dbReference type="EMBL" id="JAPDOD010000014">
    <property type="protein sequence ID" value="MDA0161766.1"/>
    <property type="molecule type" value="Genomic_DNA"/>
</dbReference>
<evidence type="ECO:0000313" key="2">
    <source>
        <dbReference type="EMBL" id="MDA0161766.1"/>
    </source>
</evidence>
<dbReference type="SUPFAM" id="SSF46785">
    <property type="entry name" value="Winged helix' DNA-binding domain"/>
    <property type="match status" value="1"/>
</dbReference>
<sequence length="149" mass="16688">MNAKVASAEQLTEALAAVWAHLNRRSSTDLFRVVDELGMSFTQVKMLFLLEDGREHSLSELAGHLSLSLPAASRAVDGLIQRAFVTRRESAEDRRSRLIALSDHGREVVERMVRARHQTLDMFVADITPGERDSLLAALLPIVERITRQ</sequence>
<reference evidence="2" key="1">
    <citation type="submission" date="2022-10" db="EMBL/GenBank/DDBJ databases">
        <title>The WGS of Solirubrobacter ginsenosidimutans DSM 21036.</title>
        <authorList>
            <person name="Jiang Z."/>
        </authorList>
    </citation>
    <scope>NUCLEOTIDE SEQUENCE</scope>
    <source>
        <strain evidence="2">DSM 21036</strain>
    </source>
</reference>
<dbReference type="InterPro" id="IPR036390">
    <property type="entry name" value="WH_DNA-bd_sf"/>
</dbReference>
<dbReference type="Proteomes" id="UP001149140">
    <property type="component" value="Unassembled WGS sequence"/>
</dbReference>
<dbReference type="InterPro" id="IPR036388">
    <property type="entry name" value="WH-like_DNA-bd_sf"/>
</dbReference>
<feature type="domain" description="HTH marR-type" evidence="1">
    <location>
        <begin position="8"/>
        <end position="144"/>
    </location>
</feature>
<dbReference type="PANTHER" id="PTHR33164:SF94">
    <property type="entry name" value="TRANSCRIPTIONAL REGULATORY PROTEIN-RELATED"/>
    <property type="match status" value="1"/>
</dbReference>
<accession>A0A9X3MRQ0</accession>
<dbReference type="GO" id="GO:0006950">
    <property type="term" value="P:response to stress"/>
    <property type="evidence" value="ECO:0007669"/>
    <property type="project" value="TreeGrafter"/>
</dbReference>
<evidence type="ECO:0000313" key="3">
    <source>
        <dbReference type="Proteomes" id="UP001149140"/>
    </source>
</evidence>
<dbReference type="Pfam" id="PF01047">
    <property type="entry name" value="MarR"/>
    <property type="match status" value="1"/>
</dbReference>
<dbReference type="AlphaFoldDB" id="A0A9X3MRQ0"/>
<proteinExistence type="predicted"/>
<dbReference type="Gene3D" id="1.10.10.10">
    <property type="entry name" value="Winged helix-like DNA-binding domain superfamily/Winged helix DNA-binding domain"/>
    <property type="match status" value="1"/>
</dbReference>
<dbReference type="PRINTS" id="PR00598">
    <property type="entry name" value="HTHMARR"/>
</dbReference>
<gene>
    <name evidence="2" type="ORF">OM076_15945</name>
</gene>
<dbReference type="PANTHER" id="PTHR33164">
    <property type="entry name" value="TRANSCRIPTIONAL REGULATOR, MARR FAMILY"/>
    <property type="match status" value="1"/>
</dbReference>
<dbReference type="SMART" id="SM00347">
    <property type="entry name" value="HTH_MARR"/>
    <property type="match status" value="1"/>
</dbReference>
<evidence type="ECO:0000259" key="1">
    <source>
        <dbReference type="PROSITE" id="PS50995"/>
    </source>
</evidence>
<dbReference type="InterPro" id="IPR000835">
    <property type="entry name" value="HTH_MarR-typ"/>
</dbReference>
<dbReference type="RefSeq" id="WP_270040982.1">
    <property type="nucleotide sequence ID" value="NZ_JAPDOD010000014.1"/>
</dbReference>
<protein>
    <submittedName>
        <fullName evidence="2">MarR family transcriptional regulator</fullName>
    </submittedName>
</protein>
<organism evidence="2 3">
    <name type="scientific">Solirubrobacter ginsenosidimutans</name>
    <dbReference type="NCBI Taxonomy" id="490573"/>
    <lineage>
        <taxon>Bacteria</taxon>
        <taxon>Bacillati</taxon>
        <taxon>Actinomycetota</taxon>
        <taxon>Thermoleophilia</taxon>
        <taxon>Solirubrobacterales</taxon>
        <taxon>Solirubrobacteraceae</taxon>
        <taxon>Solirubrobacter</taxon>
    </lineage>
</organism>
<dbReference type="InterPro" id="IPR039422">
    <property type="entry name" value="MarR/SlyA-like"/>
</dbReference>
<name>A0A9X3MRQ0_9ACTN</name>
<dbReference type="PROSITE" id="PS50995">
    <property type="entry name" value="HTH_MARR_2"/>
    <property type="match status" value="1"/>
</dbReference>
<comment type="caution">
    <text evidence="2">The sequence shown here is derived from an EMBL/GenBank/DDBJ whole genome shotgun (WGS) entry which is preliminary data.</text>
</comment>